<name>A0A964UM37_9ACTN</name>
<evidence type="ECO:0000313" key="3">
    <source>
        <dbReference type="Proteomes" id="UP000598297"/>
    </source>
</evidence>
<comment type="caution">
    <text evidence="2">The sequence shown here is derived from an EMBL/GenBank/DDBJ whole genome shotgun (WGS) entry which is preliminary data.</text>
</comment>
<keyword evidence="3" id="KW-1185">Reference proteome</keyword>
<dbReference type="AlphaFoldDB" id="A0A964UM37"/>
<sequence length="165" mass="17660">MTPSSEQHTTAVPADSEPTTFVPTDSAETAVIPVDQAPTFLLDILDEQPAPTVQTPAAQAPAEPTVPVFYINQPVVMAAAMTAQLQGHPDVADMMLKADTRDRGDGMIQAVFDDLTLIEAANVRSVLVSLHADLTDGAAKFPGVTVKQVKDRIDHIKRCMDNNAR</sequence>
<gene>
    <name evidence="2" type="ORF">GUY60_09810</name>
</gene>
<evidence type="ECO:0000313" key="2">
    <source>
        <dbReference type="EMBL" id="NBE51719.1"/>
    </source>
</evidence>
<proteinExistence type="predicted"/>
<organism evidence="2 3">
    <name type="scientific">Streptomyces boluensis</name>
    <dbReference type="NCBI Taxonomy" id="1775135"/>
    <lineage>
        <taxon>Bacteria</taxon>
        <taxon>Bacillati</taxon>
        <taxon>Actinomycetota</taxon>
        <taxon>Actinomycetes</taxon>
        <taxon>Kitasatosporales</taxon>
        <taxon>Streptomycetaceae</taxon>
        <taxon>Streptomyces</taxon>
    </lineage>
</organism>
<accession>A0A964UM37</accession>
<evidence type="ECO:0000256" key="1">
    <source>
        <dbReference type="SAM" id="MobiDB-lite"/>
    </source>
</evidence>
<feature type="region of interest" description="Disordered" evidence="1">
    <location>
        <begin position="1"/>
        <end position="22"/>
    </location>
</feature>
<dbReference type="Proteomes" id="UP000598297">
    <property type="component" value="Unassembled WGS sequence"/>
</dbReference>
<reference evidence="2" key="1">
    <citation type="submission" date="2020-01" db="EMBL/GenBank/DDBJ databases">
        <title>Whole-genome analyses of novel actinobacteria.</title>
        <authorList>
            <person name="Sahin N."/>
        </authorList>
    </citation>
    <scope>NUCLEOTIDE SEQUENCE</scope>
    <source>
        <strain evidence="2">YC537</strain>
    </source>
</reference>
<feature type="compositionally biased region" description="Polar residues" evidence="1">
    <location>
        <begin position="1"/>
        <end position="10"/>
    </location>
</feature>
<protein>
    <submittedName>
        <fullName evidence="2">Uncharacterized protein</fullName>
    </submittedName>
</protein>
<dbReference type="EMBL" id="JAAAHS010000051">
    <property type="protein sequence ID" value="NBE51719.1"/>
    <property type="molecule type" value="Genomic_DNA"/>
</dbReference>